<evidence type="ECO:0000313" key="2">
    <source>
        <dbReference type="Proteomes" id="UP000231195"/>
    </source>
</evidence>
<dbReference type="AlphaFoldDB" id="A0A2M7X153"/>
<sequence>LIFPKGVFEWFDLVDAVIDGEDFKIVLEEKDNPPVNEHQKIIARKFHDITITDFPIRGRRSLLTFRRRYWKIEGQKEYLKHDIPLTFPGTQLEKEFADFLKEDGGRGTILAKFYRKVSTDPSQRI</sequence>
<evidence type="ECO:0000313" key="1">
    <source>
        <dbReference type="EMBL" id="PJA39809.1"/>
    </source>
</evidence>
<accession>A0A2M7X153</accession>
<reference evidence="2" key="1">
    <citation type="submission" date="2017-09" db="EMBL/GenBank/DDBJ databases">
        <title>Depth-based differentiation of microbial function through sediment-hosted aquifers and enrichment of novel symbionts in the deep terrestrial subsurface.</title>
        <authorList>
            <person name="Probst A.J."/>
            <person name="Ladd B."/>
            <person name="Jarett J.K."/>
            <person name="Geller-Mcgrath D.E."/>
            <person name="Sieber C.M.K."/>
            <person name="Emerson J.B."/>
            <person name="Anantharaman K."/>
            <person name="Thomas B.C."/>
            <person name="Malmstrom R."/>
            <person name="Stieglmeier M."/>
            <person name="Klingl A."/>
            <person name="Woyke T."/>
            <person name="Ryan C.M."/>
            <person name="Banfield J.F."/>
        </authorList>
    </citation>
    <scope>NUCLEOTIDE SEQUENCE [LARGE SCALE GENOMIC DNA]</scope>
</reference>
<dbReference type="EMBL" id="PFWZ01000147">
    <property type="protein sequence ID" value="PJA39809.1"/>
    <property type="molecule type" value="Genomic_DNA"/>
</dbReference>
<evidence type="ECO:0008006" key="3">
    <source>
        <dbReference type="Google" id="ProtNLM"/>
    </source>
</evidence>
<protein>
    <recommendedName>
        <fullName evidence="3">Transposase</fullName>
    </recommendedName>
</protein>
<proteinExistence type="predicted"/>
<dbReference type="Proteomes" id="UP000231195">
    <property type="component" value="Unassembled WGS sequence"/>
</dbReference>
<gene>
    <name evidence="1" type="ORF">CO179_04390</name>
</gene>
<comment type="caution">
    <text evidence="1">The sequence shown here is derived from an EMBL/GenBank/DDBJ whole genome shotgun (WGS) entry which is preliminary data.</text>
</comment>
<organism evidence="1 2">
    <name type="scientific">candidate division WWE3 bacterium CG_4_9_14_3_um_filter_39_7</name>
    <dbReference type="NCBI Taxonomy" id="1975080"/>
    <lineage>
        <taxon>Bacteria</taxon>
        <taxon>Katanobacteria</taxon>
    </lineage>
</organism>
<feature type="non-terminal residue" evidence="1">
    <location>
        <position position="1"/>
    </location>
</feature>
<name>A0A2M7X153_UNCKA</name>